<evidence type="ECO:0000313" key="1">
    <source>
        <dbReference type="EMBL" id="QBC45210.1"/>
    </source>
</evidence>
<evidence type="ECO:0000313" key="2">
    <source>
        <dbReference type="Proteomes" id="UP000515917"/>
    </source>
</evidence>
<accession>A0A7G3GC97</accession>
<protein>
    <submittedName>
        <fullName evidence="1">Uncharacterized protein</fullName>
    </submittedName>
</protein>
<dbReference type="KEGG" id="ifl:C1H71_17830"/>
<proteinExistence type="predicted"/>
<reference evidence="1 2" key="1">
    <citation type="submission" date="2018-01" db="EMBL/GenBank/DDBJ databases">
        <title>Genome sequence of Iodobacter sp. strain PCH194 isolated from Indian Trans-Himalaya.</title>
        <authorList>
            <person name="Kumar V."/>
            <person name="Thakur V."/>
            <person name="Kumar S."/>
            <person name="Singh D."/>
        </authorList>
    </citation>
    <scope>NUCLEOTIDE SEQUENCE [LARGE SCALE GENOMIC DNA]</scope>
    <source>
        <strain evidence="1 2">PCH194</strain>
    </source>
</reference>
<dbReference type="EMBL" id="CP025781">
    <property type="protein sequence ID" value="QBC45210.1"/>
    <property type="molecule type" value="Genomic_DNA"/>
</dbReference>
<dbReference type="RefSeq" id="WP_130107715.1">
    <property type="nucleotide sequence ID" value="NZ_CP025781.1"/>
</dbReference>
<dbReference type="AlphaFoldDB" id="A0A7G3GC97"/>
<sequence length="59" mass="6454">MASINALFLGQYVWAGKGLLAISRPIYAIMAAQKKRSATTRKIITPRGGLIWVILLVVL</sequence>
<name>A0A7G3GC97_9NEIS</name>
<keyword evidence="2" id="KW-1185">Reference proteome</keyword>
<dbReference type="Proteomes" id="UP000515917">
    <property type="component" value="Chromosome"/>
</dbReference>
<gene>
    <name evidence="1" type="ORF">C1H71_17830</name>
</gene>
<organism evidence="1 2">
    <name type="scientific">Iodobacter fluviatilis</name>
    <dbReference type="NCBI Taxonomy" id="537"/>
    <lineage>
        <taxon>Bacteria</taxon>
        <taxon>Pseudomonadati</taxon>
        <taxon>Pseudomonadota</taxon>
        <taxon>Betaproteobacteria</taxon>
        <taxon>Neisseriales</taxon>
        <taxon>Chitinibacteraceae</taxon>
        <taxon>Iodobacter</taxon>
    </lineage>
</organism>